<proteinExistence type="predicted"/>
<dbReference type="CDD" id="cd16917">
    <property type="entry name" value="HATPase_UhpB-NarQ-NarX-like"/>
    <property type="match status" value="1"/>
</dbReference>
<feature type="compositionally biased region" description="Low complexity" evidence="9">
    <location>
        <begin position="307"/>
        <end position="317"/>
    </location>
</feature>
<keyword evidence="6 13" id="KW-0418">Kinase</keyword>
<reference evidence="13 14" key="1">
    <citation type="submission" date="2022-02" db="EMBL/GenBank/DDBJ databases">
        <title>Uncovering new skin microbiome diversity through culturing and metagenomics.</title>
        <authorList>
            <person name="Conlan S."/>
            <person name="Deming C."/>
            <person name="Nisc Comparative Sequencing Program N."/>
            <person name="Segre J.A."/>
        </authorList>
    </citation>
    <scope>NUCLEOTIDE SEQUENCE [LARGE SCALE GENOMIC DNA]</scope>
    <source>
        <strain evidence="13 14">ACRQZ</strain>
    </source>
</reference>
<feature type="domain" description="Histidine kinase/HSP90-like ATPase" evidence="11">
    <location>
        <begin position="369"/>
        <end position="459"/>
    </location>
</feature>
<dbReference type="Pfam" id="PF07730">
    <property type="entry name" value="HisKA_3"/>
    <property type="match status" value="1"/>
</dbReference>
<evidence type="ECO:0000256" key="9">
    <source>
        <dbReference type="SAM" id="MobiDB-lite"/>
    </source>
</evidence>
<sequence length="462" mass="50382">MATTLTAAGERIRAFFAVDDLWERPGPTASQRRNDLWIALALWVWGALGMELVRSIADPRYVDHPVWVQHLLIALGTLPLVWRRSHPLLVMGLLQLHMFLVGITVSEVMRGFTMQCVYVFALFTGVAWARSRRAMVGLVAAVLVLMFGWIAWQYALGTAVQEILDRRDDVRPAQGLFPIVQASVVFDVVTNLVYFGGGIVGGQAAWRQARSRDLLERQSVQLAQQADELADRKVVEERLRIARELHDVVAHHVSVMGVQAAAARRVLDRNPEAAAAALGQVEESSRQAVGEMRGLLGTLRRTDRPTGGDPGAAATDDAAADRDRAPQPGVDQVAELVNAASRPGFTVTYQVVEDRPGALTEVPMPVGLSIYRTVQEALANVRRHSTAHAAGVVVRIDREGERRFVEAEVLDEGRPRPGTSGSGLGLLGMRERIASHGGTSEIGPRATGGYRVRVRFPLTSGS</sequence>
<keyword evidence="4" id="KW-0808">Transferase</keyword>
<keyword evidence="3" id="KW-0597">Phosphoprotein</keyword>
<dbReference type="InterPro" id="IPR011712">
    <property type="entry name" value="Sig_transdc_His_kin_sub3_dim/P"/>
</dbReference>
<feature type="domain" description="Signal transduction histidine kinase subgroup 3 dimerisation and phosphoacceptor" evidence="12">
    <location>
        <begin position="237"/>
        <end position="302"/>
    </location>
</feature>
<evidence type="ECO:0000313" key="14">
    <source>
        <dbReference type="Proteomes" id="UP001521931"/>
    </source>
</evidence>
<dbReference type="Proteomes" id="UP001521931">
    <property type="component" value="Unassembled WGS sequence"/>
</dbReference>
<dbReference type="Pfam" id="PF02518">
    <property type="entry name" value="HATPase_c"/>
    <property type="match status" value="1"/>
</dbReference>
<name>A0ABS9Q4M9_9MICO</name>
<feature type="transmembrane region" description="Helical" evidence="10">
    <location>
        <begin position="112"/>
        <end position="129"/>
    </location>
</feature>
<protein>
    <recommendedName>
        <fullName evidence="2">histidine kinase</fullName>
        <ecNumber evidence="2">2.7.13.3</ecNumber>
    </recommendedName>
</protein>
<evidence type="ECO:0000256" key="7">
    <source>
        <dbReference type="ARBA" id="ARBA00022840"/>
    </source>
</evidence>
<feature type="transmembrane region" description="Helical" evidence="10">
    <location>
        <begin position="66"/>
        <end position="82"/>
    </location>
</feature>
<dbReference type="InterPro" id="IPR003594">
    <property type="entry name" value="HATPase_dom"/>
</dbReference>
<organism evidence="13 14">
    <name type="scientific">Arsenicicoccus bolidensis</name>
    <dbReference type="NCBI Taxonomy" id="229480"/>
    <lineage>
        <taxon>Bacteria</taxon>
        <taxon>Bacillati</taxon>
        <taxon>Actinomycetota</taxon>
        <taxon>Actinomycetes</taxon>
        <taxon>Micrococcales</taxon>
        <taxon>Intrasporangiaceae</taxon>
        <taxon>Arsenicicoccus</taxon>
    </lineage>
</organism>
<comment type="caution">
    <text evidence="13">The sequence shown here is derived from an EMBL/GenBank/DDBJ whole genome shotgun (WGS) entry which is preliminary data.</text>
</comment>
<keyword evidence="10" id="KW-0472">Membrane</keyword>
<dbReference type="SUPFAM" id="SSF55874">
    <property type="entry name" value="ATPase domain of HSP90 chaperone/DNA topoisomerase II/histidine kinase"/>
    <property type="match status" value="1"/>
</dbReference>
<evidence type="ECO:0000256" key="8">
    <source>
        <dbReference type="ARBA" id="ARBA00023012"/>
    </source>
</evidence>
<evidence type="ECO:0000256" key="2">
    <source>
        <dbReference type="ARBA" id="ARBA00012438"/>
    </source>
</evidence>
<dbReference type="Gene3D" id="3.30.565.10">
    <property type="entry name" value="Histidine kinase-like ATPase, C-terminal domain"/>
    <property type="match status" value="1"/>
</dbReference>
<keyword evidence="10" id="KW-0812">Transmembrane</keyword>
<dbReference type="EMBL" id="JAKRCV010000047">
    <property type="protein sequence ID" value="MCG7322833.1"/>
    <property type="molecule type" value="Genomic_DNA"/>
</dbReference>
<keyword evidence="14" id="KW-1185">Reference proteome</keyword>
<dbReference type="EC" id="2.7.13.3" evidence="2"/>
<evidence type="ECO:0000256" key="10">
    <source>
        <dbReference type="SAM" id="Phobius"/>
    </source>
</evidence>
<dbReference type="Gene3D" id="1.20.5.1930">
    <property type="match status" value="1"/>
</dbReference>
<evidence type="ECO:0000313" key="13">
    <source>
        <dbReference type="EMBL" id="MCG7322833.1"/>
    </source>
</evidence>
<dbReference type="PANTHER" id="PTHR24421">
    <property type="entry name" value="NITRATE/NITRITE SENSOR PROTEIN NARX-RELATED"/>
    <property type="match status" value="1"/>
</dbReference>
<feature type="transmembrane region" description="Helical" evidence="10">
    <location>
        <begin position="36"/>
        <end position="54"/>
    </location>
</feature>
<dbReference type="PANTHER" id="PTHR24421:SF10">
    <property type="entry name" value="NITRATE_NITRITE SENSOR PROTEIN NARQ"/>
    <property type="match status" value="1"/>
</dbReference>
<dbReference type="GO" id="GO:0016301">
    <property type="term" value="F:kinase activity"/>
    <property type="evidence" value="ECO:0007669"/>
    <property type="project" value="UniProtKB-KW"/>
</dbReference>
<feature type="transmembrane region" description="Helical" evidence="10">
    <location>
        <begin position="136"/>
        <end position="155"/>
    </location>
</feature>
<evidence type="ECO:0000259" key="12">
    <source>
        <dbReference type="Pfam" id="PF07730"/>
    </source>
</evidence>
<evidence type="ECO:0000259" key="11">
    <source>
        <dbReference type="Pfam" id="PF02518"/>
    </source>
</evidence>
<feature type="region of interest" description="Disordered" evidence="9">
    <location>
        <begin position="297"/>
        <end position="327"/>
    </location>
</feature>
<keyword evidence="7" id="KW-0067">ATP-binding</keyword>
<evidence type="ECO:0000256" key="4">
    <source>
        <dbReference type="ARBA" id="ARBA00022679"/>
    </source>
</evidence>
<evidence type="ECO:0000256" key="3">
    <source>
        <dbReference type="ARBA" id="ARBA00022553"/>
    </source>
</evidence>
<gene>
    <name evidence="13" type="ORF">MHL29_13190</name>
</gene>
<dbReference type="RefSeq" id="WP_239265258.1">
    <property type="nucleotide sequence ID" value="NZ_JAKRCV010000047.1"/>
</dbReference>
<comment type="catalytic activity">
    <reaction evidence="1">
        <text>ATP + protein L-histidine = ADP + protein N-phospho-L-histidine.</text>
        <dbReference type="EC" id="2.7.13.3"/>
    </reaction>
</comment>
<dbReference type="InterPro" id="IPR036890">
    <property type="entry name" value="HATPase_C_sf"/>
</dbReference>
<evidence type="ECO:0000256" key="5">
    <source>
        <dbReference type="ARBA" id="ARBA00022741"/>
    </source>
</evidence>
<accession>A0ABS9Q4M9</accession>
<keyword evidence="10" id="KW-1133">Transmembrane helix</keyword>
<evidence type="ECO:0000256" key="1">
    <source>
        <dbReference type="ARBA" id="ARBA00000085"/>
    </source>
</evidence>
<keyword evidence="5" id="KW-0547">Nucleotide-binding</keyword>
<feature type="transmembrane region" description="Helical" evidence="10">
    <location>
        <begin position="89"/>
        <end position="106"/>
    </location>
</feature>
<keyword evidence="8" id="KW-0902">Two-component regulatory system</keyword>
<evidence type="ECO:0000256" key="6">
    <source>
        <dbReference type="ARBA" id="ARBA00022777"/>
    </source>
</evidence>
<dbReference type="InterPro" id="IPR050482">
    <property type="entry name" value="Sensor_HK_TwoCompSys"/>
</dbReference>